<keyword evidence="2" id="KW-1185">Reference proteome</keyword>
<organism evidence="1 2">
    <name type="scientific">Vermiconidia calcicola</name>
    <dbReference type="NCBI Taxonomy" id="1690605"/>
    <lineage>
        <taxon>Eukaryota</taxon>
        <taxon>Fungi</taxon>
        <taxon>Dikarya</taxon>
        <taxon>Ascomycota</taxon>
        <taxon>Pezizomycotina</taxon>
        <taxon>Dothideomycetes</taxon>
        <taxon>Dothideomycetidae</taxon>
        <taxon>Mycosphaerellales</taxon>
        <taxon>Extremaceae</taxon>
        <taxon>Vermiconidia</taxon>
    </lineage>
</organism>
<sequence length="257" mass="28949">MGSNPVSKEYTNLIIVCCHSIYIGNGDSLSEPEWVLQPFQQSNPQTGKPGEQETFITHIVVGTQALEHDPQAMLILSGGKTTVESERSEAESYAIVLKRLNGDKYTDRVLKEEIATDSYQNLIFSILRFRQHTGRYPGHVTVITHAFKQRRFLDLHAPAIKWPGHSIRVQGINPPMTSKEISHTRDSEMEKAYGEFQKDYYGVGKALGGKRKARHWKAERAEYAFASLEPSILGLLSWSGGSTGTELFPERVPWEED</sequence>
<dbReference type="EMBL" id="JAUTXU010000106">
    <property type="protein sequence ID" value="KAK3707834.1"/>
    <property type="molecule type" value="Genomic_DNA"/>
</dbReference>
<evidence type="ECO:0000313" key="2">
    <source>
        <dbReference type="Proteomes" id="UP001281147"/>
    </source>
</evidence>
<evidence type="ECO:0000313" key="1">
    <source>
        <dbReference type="EMBL" id="KAK3707834.1"/>
    </source>
</evidence>
<reference evidence="1" key="1">
    <citation type="submission" date="2023-07" db="EMBL/GenBank/DDBJ databases">
        <title>Black Yeasts Isolated from many extreme environments.</title>
        <authorList>
            <person name="Coleine C."/>
            <person name="Stajich J.E."/>
            <person name="Selbmann L."/>
        </authorList>
    </citation>
    <scope>NUCLEOTIDE SEQUENCE</scope>
    <source>
        <strain evidence="1">CCFEE 5714</strain>
    </source>
</reference>
<dbReference type="Proteomes" id="UP001281147">
    <property type="component" value="Unassembled WGS sequence"/>
</dbReference>
<accession>A0ACC3N0W2</accession>
<name>A0ACC3N0W2_9PEZI</name>
<gene>
    <name evidence="1" type="ORF">LTR37_011836</name>
</gene>
<proteinExistence type="predicted"/>
<protein>
    <submittedName>
        <fullName evidence="1">Uncharacterized protein</fullName>
    </submittedName>
</protein>
<comment type="caution">
    <text evidence="1">The sequence shown here is derived from an EMBL/GenBank/DDBJ whole genome shotgun (WGS) entry which is preliminary data.</text>
</comment>